<dbReference type="EMBL" id="BAAAJK010000006">
    <property type="protein sequence ID" value="GAA1386529.1"/>
    <property type="molecule type" value="Genomic_DNA"/>
</dbReference>
<dbReference type="Gene3D" id="3.40.50.1240">
    <property type="entry name" value="Phosphoglycerate mutase-like"/>
    <property type="match status" value="1"/>
</dbReference>
<evidence type="ECO:0000313" key="2">
    <source>
        <dbReference type="Proteomes" id="UP001501414"/>
    </source>
</evidence>
<name>A0ABN1XRM8_9PSEU</name>
<accession>A0ABN1XRM8</accession>
<proteinExistence type="predicted"/>
<dbReference type="Proteomes" id="UP001501414">
    <property type="component" value="Unassembled WGS sequence"/>
</dbReference>
<dbReference type="Pfam" id="PF00300">
    <property type="entry name" value="His_Phos_1"/>
    <property type="match status" value="2"/>
</dbReference>
<keyword evidence="2" id="KW-1185">Reference proteome</keyword>
<dbReference type="RefSeq" id="WP_344020849.1">
    <property type="nucleotide sequence ID" value="NZ_BAAAJK010000006.1"/>
</dbReference>
<dbReference type="InterPro" id="IPR013078">
    <property type="entry name" value="His_Pase_superF_clade-1"/>
</dbReference>
<sequence length="217" mass="23022">MTRLLLLRHSEVASHRGDVPITDDGVRIATEAGARLGAREAGPIRIVSGETRRARETAAAIAAGARGCGAAVVEDGVAFALRNPDLYLAGVRVDMVSSAERFAVQVPGFDEADVRKVRFFDDWLTVPDRVGWWVAHQDPPGDTAAAVATRIRAFAGSFADRPDRAGLVVAVTHSPVLRACALALTGTDPGEPAWVSGLQAQVHDDRSVTMELLPEAP</sequence>
<evidence type="ECO:0000313" key="1">
    <source>
        <dbReference type="EMBL" id="GAA1386529.1"/>
    </source>
</evidence>
<comment type="caution">
    <text evidence="1">The sequence shown here is derived from an EMBL/GenBank/DDBJ whole genome shotgun (WGS) entry which is preliminary data.</text>
</comment>
<dbReference type="SMART" id="SM00855">
    <property type="entry name" value="PGAM"/>
    <property type="match status" value="1"/>
</dbReference>
<reference evidence="1 2" key="1">
    <citation type="journal article" date="2019" name="Int. J. Syst. Evol. Microbiol.">
        <title>The Global Catalogue of Microorganisms (GCM) 10K type strain sequencing project: providing services to taxonomists for standard genome sequencing and annotation.</title>
        <authorList>
            <consortium name="The Broad Institute Genomics Platform"/>
            <consortium name="The Broad Institute Genome Sequencing Center for Infectious Disease"/>
            <person name="Wu L."/>
            <person name="Ma J."/>
        </authorList>
    </citation>
    <scope>NUCLEOTIDE SEQUENCE [LARGE SCALE GENOMIC DNA]</scope>
    <source>
        <strain evidence="1 2">JCM 11896</strain>
    </source>
</reference>
<gene>
    <name evidence="1" type="ORF">GCM10009613_20630</name>
</gene>
<protein>
    <recommendedName>
        <fullName evidence="3">Histidine phosphatase family protein</fullName>
    </recommendedName>
</protein>
<organism evidence="1 2">
    <name type="scientific">Pseudonocardia kongjuensis</name>
    <dbReference type="NCBI Taxonomy" id="102227"/>
    <lineage>
        <taxon>Bacteria</taxon>
        <taxon>Bacillati</taxon>
        <taxon>Actinomycetota</taxon>
        <taxon>Actinomycetes</taxon>
        <taxon>Pseudonocardiales</taxon>
        <taxon>Pseudonocardiaceae</taxon>
        <taxon>Pseudonocardia</taxon>
    </lineage>
</organism>
<dbReference type="SUPFAM" id="SSF53254">
    <property type="entry name" value="Phosphoglycerate mutase-like"/>
    <property type="match status" value="1"/>
</dbReference>
<evidence type="ECO:0008006" key="3">
    <source>
        <dbReference type="Google" id="ProtNLM"/>
    </source>
</evidence>
<dbReference type="InterPro" id="IPR029033">
    <property type="entry name" value="His_PPase_superfam"/>
</dbReference>